<keyword evidence="2" id="KW-0238">DNA-binding</keyword>
<evidence type="ECO:0000256" key="3">
    <source>
        <dbReference type="ARBA" id="ARBA00023163"/>
    </source>
</evidence>
<keyword evidence="3" id="KW-0804">Transcription</keyword>
<accession>A0A074JW10</accession>
<dbReference type="SUPFAM" id="SSF51206">
    <property type="entry name" value="cAMP-binding domain-like"/>
    <property type="match status" value="1"/>
</dbReference>
<dbReference type="Gene3D" id="2.60.120.10">
    <property type="entry name" value="Jelly Rolls"/>
    <property type="match status" value="1"/>
</dbReference>
<dbReference type="PROSITE" id="PS50042">
    <property type="entry name" value="CNMP_BINDING_3"/>
    <property type="match status" value="1"/>
</dbReference>
<dbReference type="EMBL" id="AUNB01000023">
    <property type="protein sequence ID" value="KEO60080.1"/>
    <property type="molecule type" value="Genomic_DNA"/>
</dbReference>
<protein>
    <recommendedName>
        <fullName evidence="8">Cyclic nucleotide-binding domain-containing protein</fullName>
    </recommendedName>
</protein>
<dbReference type="PANTHER" id="PTHR24567">
    <property type="entry name" value="CRP FAMILY TRANSCRIPTIONAL REGULATORY PROTEIN"/>
    <property type="match status" value="1"/>
</dbReference>
<proteinExistence type="predicted"/>
<sequence>MTGLLPSDRAIAQSSLLLNQLPQDVQDMLLESARAIEFDRGSTIFLQGEQARAIYIVAKGWVKLFRISPNGAEAVVGVFTKGRSFGEAVAFRHDIYPVSAEAVTYCRLIRIEASVFLQMIRENHEVTLAILTATYTHLHSLVAQVEALKARTGAQRVAEFLLDLADCSTGDCRVRLPYDKGLIAGRLGMKPESLSRAFGKLKSIGVTVTRETAEIGDLHALRDFADEDPANAWNKS</sequence>
<evidence type="ECO:0000259" key="4">
    <source>
        <dbReference type="PROSITE" id="PS50042"/>
    </source>
</evidence>
<reference evidence="6 7" key="1">
    <citation type="journal article" date="2015" name="Antonie Van Leeuwenhoek">
        <title>Thioclava indica sp. nov., isolated from surface seawater of the Indian Ocean.</title>
        <authorList>
            <person name="Liu Y."/>
            <person name="Lai Q."/>
            <person name="Du J."/>
            <person name="Xu H."/>
            <person name="Jiang L."/>
            <person name="Shao Z."/>
        </authorList>
    </citation>
    <scope>NUCLEOTIDE SEQUENCE [LARGE SCALE GENOMIC DNA]</scope>
    <source>
        <strain evidence="6 7">DT23-4</strain>
    </source>
</reference>
<dbReference type="GO" id="GO:0003677">
    <property type="term" value="F:DNA binding"/>
    <property type="evidence" value="ECO:0007669"/>
    <property type="project" value="UniProtKB-KW"/>
</dbReference>
<dbReference type="InterPro" id="IPR018490">
    <property type="entry name" value="cNMP-bd_dom_sf"/>
</dbReference>
<dbReference type="OrthoDB" id="190787at2"/>
<organism evidence="6 7">
    <name type="scientific">Thioclava indica</name>
    <dbReference type="NCBI Taxonomy" id="1353528"/>
    <lineage>
        <taxon>Bacteria</taxon>
        <taxon>Pseudomonadati</taxon>
        <taxon>Pseudomonadota</taxon>
        <taxon>Alphaproteobacteria</taxon>
        <taxon>Rhodobacterales</taxon>
        <taxon>Paracoccaceae</taxon>
        <taxon>Thioclava</taxon>
    </lineage>
</organism>
<dbReference type="Pfam" id="PF00027">
    <property type="entry name" value="cNMP_binding"/>
    <property type="match status" value="1"/>
</dbReference>
<dbReference type="Proteomes" id="UP000027471">
    <property type="component" value="Unassembled WGS sequence"/>
</dbReference>
<dbReference type="PANTHER" id="PTHR24567:SF68">
    <property type="entry name" value="DNA-BINDING TRANSCRIPTIONAL DUAL REGULATOR CRP"/>
    <property type="match status" value="1"/>
</dbReference>
<dbReference type="CDD" id="cd00038">
    <property type="entry name" value="CAP_ED"/>
    <property type="match status" value="1"/>
</dbReference>
<keyword evidence="7" id="KW-1185">Reference proteome</keyword>
<dbReference type="InterPro" id="IPR050397">
    <property type="entry name" value="Env_Response_Regulators"/>
</dbReference>
<gene>
    <name evidence="6" type="ORF">DT23_14410</name>
</gene>
<dbReference type="AlphaFoldDB" id="A0A074JW10"/>
<dbReference type="Pfam" id="PF13545">
    <property type="entry name" value="HTH_Crp_2"/>
    <property type="match status" value="1"/>
</dbReference>
<evidence type="ECO:0000256" key="2">
    <source>
        <dbReference type="ARBA" id="ARBA00023125"/>
    </source>
</evidence>
<comment type="caution">
    <text evidence="6">The sequence shown here is derived from an EMBL/GenBank/DDBJ whole genome shotgun (WGS) entry which is preliminary data.</text>
</comment>
<evidence type="ECO:0000313" key="6">
    <source>
        <dbReference type="EMBL" id="KEO60080.1"/>
    </source>
</evidence>
<evidence type="ECO:0000313" key="7">
    <source>
        <dbReference type="Proteomes" id="UP000027471"/>
    </source>
</evidence>
<dbReference type="SMART" id="SM00100">
    <property type="entry name" value="cNMP"/>
    <property type="match status" value="1"/>
</dbReference>
<dbReference type="InterPro" id="IPR014710">
    <property type="entry name" value="RmlC-like_jellyroll"/>
</dbReference>
<dbReference type="GO" id="GO:0003700">
    <property type="term" value="F:DNA-binding transcription factor activity"/>
    <property type="evidence" value="ECO:0007669"/>
    <property type="project" value="TreeGrafter"/>
</dbReference>
<evidence type="ECO:0008006" key="8">
    <source>
        <dbReference type="Google" id="ProtNLM"/>
    </source>
</evidence>
<dbReference type="STRING" id="1353528.DT23_14410"/>
<evidence type="ECO:0000256" key="1">
    <source>
        <dbReference type="ARBA" id="ARBA00023015"/>
    </source>
</evidence>
<dbReference type="PROSITE" id="PS51063">
    <property type="entry name" value="HTH_CRP_2"/>
    <property type="match status" value="1"/>
</dbReference>
<dbReference type="InterPro" id="IPR036388">
    <property type="entry name" value="WH-like_DNA-bd_sf"/>
</dbReference>
<feature type="domain" description="HTH crp-type" evidence="5">
    <location>
        <begin position="151"/>
        <end position="225"/>
    </location>
</feature>
<dbReference type="InterPro" id="IPR012318">
    <property type="entry name" value="HTH_CRP"/>
</dbReference>
<dbReference type="GO" id="GO:0005829">
    <property type="term" value="C:cytosol"/>
    <property type="evidence" value="ECO:0007669"/>
    <property type="project" value="TreeGrafter"/>
</dbReference>
<dbReference type="InterPro" id="IPR036390">
    <property type="entry name" value="WH_DNA-bd_sf"/>
</dbReference>
<dbReference type="RefSeq" id="WP_038130456.1">
    <property type="nucleotide sequence ID" value="NZ_AUNB01000023.1"/>
</dbReference>
<dbReference type="eggNOG" id="COG0664">
    <property type="taxonomic scope" value="Bacteria"/>
</dbReference>
<name>A0A074JW10_9RHOB</name>
<feature type="domain" description="Cyclic nucleotide-binding" evidence="4">
    <location>
        <begin position="17"/>
        <end position="126"/>
    </location>
</feature>
<dbReference type="Gene3D" id="1.10.10.10">
    <property type="entry name" value="Winged helix-like DNA-binding domain superfamily/Winged helix DNA-binding domain"/>
    <property type="match status" value="1"/>
</dbReference>
<dbReference type="SUPFAM" id="SSF46785">
    <property type="entry name" value="Winged helix' DNA-binding domain"/>
    <property type="match status" value="1"/>
</dbReference>
<keyword evidence="1" id="KW-0805">Transcription regulation</keyword>
<evidence type="ECO:0000259" key="5">
    <source>
        <dbReference type="PROSITE" id="PS51063"/>
    </source>
</evidence>
<dbReference type="InterPro" id="IPR000595">
    <property type="entry name" value="cNMP-bd_dom"/>
</dbReference>